<dbReference type="Gene3D" id="3.50.50.60">
    <property type="entry name" value="FAD/NAD(P)-binding domain"/>
    <property type="match status" value="1"/>
</dbReference>
<dbReference type="SUPFAM" id="SSF51905">
    <property type="entry name" value="FAD/NAD(P)-binding domain"/>
    <property type="match status" value="1"/>
</dbReference>
<dbReference type="Proteomes" id="UP000239326">
    <property type="component" value="Chromosome"/>
</dbReference>
<dbReference type="InterPro" id="IPR051691">
    <property type="entry name" value="Metab_Enz_Cyan_OpOx_G3PDH"/>
</dbReference>
<dbReference type="Pfam" id="PF17806">
    <property type="entry name" value="SO_alpha_A3"/>
    <property type="match status" value="1"/>
</dbReference>
<dbReference type="PIRSF" id="PIRSF037495">
    <property type="entry name" value="Opine_OX_OoxA/HcnB"/>
    <property type="match status" value="1"/>
</dbReference>
<dbReference type="InterPro" id="IPR017224">
    <property type="entry name" value="Opine_Oxase_asu/HCN_bsu"/>
</dbReference>
<keyword evidence="1" id="KW-0560">Oxidoreductase</keyword>
<feature type="domain" description="FAD/NAD(P)-binding" evidence="2">
    <location>
        <begin position="14"/>
        <end position="335"/>
    </location>
</feature>
<dbReference type="PRINTS" id="PR00411">
    <property type="entry name" value="PNDRDTASEI"/>
</dbReference>
<dbReference type="EMBL" id="CP027669">
    <property type="protein sequence ID" value="AVO42366.1"/>
    <property type="molecule type" value="Genomic_DNA"/>
</dbReference>
<organism evidence="4 5">
    <name type="scientific">Simplicispira suum</name>
    <dbReference type="NCBI Taxonomy" id="2109915"/>
    <lineage>
        <taxon>Bacteria</taxon>
        <taxon>Pseudomonadati</taxon>
        <taxon>Pseudomonadota</taxon>
        <taxon>Betaproteobacteria</taxon>
        <taxon>Burkholderiales</taxon>
        <taxon>Comamonadaceae</taxon>
        <taxon>Simplicispira</taxon>
    </lineage>
</organism>
<keyword evidence="5" id="KW-1185">Reference proteome</keyword>
<evidence type="ECO:0000259" key="3">
    <source>
        <dbReference type="Pfam" id="PF17806"/>
    </source>
</evidence>
<dbReference type="GO" id="GO:0016491">
    <property type="term" value="F:oxidoreductase activity"/>
    <property type="evidence" value="ECO:0007669"/>
    <property type="project" value="UniProtKB-KW"/>
</dbReference>
<dbReference type="PRINTS" id="PR00368">
    <property type="entry name" value="FADPNR"/>
</dbReference>
<dbReference type="PANTHER" id="PTHR42949">
    <property type="entry name" value="ANAEROBIC GLYCEROL-3-PHOSPHATE DEHYDROGENASE SUBUNIT B"/>
    <property type="match status" value="1"/>
</dbReference>
<gene>
    <name evidence="4" type="ORF">C6571_14655</name>
</gene>
<dbReference type="AlphaFoldDB" id="A0A2S0N2L7"/>
<name>A0A2S0N2L7_9BURK</name>
<dbReference type="InterPro" id="IPR041854">
    <property type="entry name" value="BFD-like_2Fe2S-bd_dom_sf"/>
</dbReference>
<feature type="domain" description="SoxA A3" evidence="3">
    <location>
        <begin position="398"/>
        <end position="476"/>
    </location>
</feature>
<protein>
    <submittedName>
        <fullName evidence="4">FAD/NAD(P)-binding oxidoreductase</fullName>
    </submittedName>
</protein>
<proteinExistence type="predicted"/>
<evidence type="ECO:0000313" key="4">
    <source>
        <dbReference type="EMBL" id="AVO42366.1"/>
    </source>
</evidence>
<dbReference type="Pfam" id="PF07992">
    <property type="entry name" value="Pyr_redox_2"/>
    <property type="match status" value="1"/>
</dbReference>
<dbReference type="CDD" id="cd19946">
    <property type="entry name" value="GlpA-like_Fer2_BFD-like"/>
    <property type="match status" value="1"/>
</dbReference>
<evidence type="ECO:0000256" key="1">
    <source>
        <dbReference type="ARBA" id="ARBA00023002"/>
    </source>
</evidence>
<evidence type="ECO:0000313" key="5">
    <source>
        <dbReference type="Proteomes" id="UP000239326"/>
    </source>
</evidence>
<dbReference type="Gene3D" id="1.10.10.1100">
    <property type="entry name" value="BFD-like [2Fe-2S]-binding domain"/>
    <property type="match status" value="1"/>
</dbReference>
<dbReference type="OrthoDB" id="9801699at2"/>
<dbReference type="InterPro" id="IPR041117">
    <property type="entry name" value="SoxA_A3"/>
</dbReference>
<evidence type="ECO:0000259" key="2">
    <source>
        <dbReference type="Pfam" id="PF07992"/>
    </source>
</evidence>
<sequence>MSGAAQAADAVDTFDVAVIGAGPAGMAATIGLRSQGMSVLVIDEQPAPGGQIWRAVEAVGPTATGELLGEDYRAGSELVSRFRASGARYEPLTQVWQVEPGSESGQPGGWTLFMSCEGRARSVRAGQVVLSLGAQERPTPFPGWTLPGVLTVGAAQILLKTSRQVPKEPVWVVGSGPLPLLYMSQLLRAGGRIAGWIDTAPPGAWRRALPWAVSALAAWGEVSKGLKWLRAIKASGVKHVCDATAIRALDGGSGRLQHIEYTQADGRTVREPAGVLLTHEGVVPSVHMTQALECKHRWNAQQACLVPELDAWGQSSRSGLWVAGDGADIGGAKAAVLRGELVALGIARAADPGGYAAIEAQAAPLRARLAAMLRLRPMLDALYPPRPAIFNPPDETVVCRCEELTAGDIRRAATVGQPGPNQIKAYTRAGMGPCQGRQCGYTVAHILANTQGRQVAEVGFYRIRPPLKPLTLCELASLTQAPHEPRHAKDKA</sequence>
<dbReference type="RefSeq" id="WP_106447343.1">
    <property type="nucleotide sequence ID" value="NZ_CP027669.1"/>
</dbReference>
<dbReference type="InterPro" id="IPR036188">
    <property type="entry name" value="FAD/NAD-bd_sf"/>
</dbReference>
<dbReference type="InterPro" id="IPR023753">
    <property type="entry name" value="FAD/NAD-binding_dom"/>
</dbReference>
<dbReference type="KEGG" id="simp:C6571_14655"/>
<reference evidence="4 5" key="1">
    <citation type="submission" date="2018-03" db="EMBL/GenBank/DDBJ databases">
        <title>Genome sequencing of Simplicispira sp.</title>
        <authorList>
            <person name="Kim S.-J."/>
            <person name="Heo J."/>
            <person name="Kwon S.-W."/>
        </authorList>
    </citation>
    <scope>NUCLEOTIDE SEQUENCE [LARGE SCALE GENOMIC DNA]</scope>
    <source>
        <strain evidence="4 5">SC1-8</strain>
    </source>
</reference>
<dbReference type="PANTHER" id="PTHR42949:SF3">
    <property type="entry name" value="ANAEROBIC GLYCEROL-3-PHOSPHATE DEHYDROGENASE SUBUNIT B"/>
    <property type="match status" value="1"/>
</dbReference>
<accession>A0A2S0N2L7</accession>